<evidence type="ECO:0000256" key="3">
    <source>
        <dbReference type="ARBA" id="ARBA00022475"/>
    </source>
</evidence>
<dbReference type="Proteomes" id="UP000243640">
    <property type="component" value="Unassembled WGS sequence"/>
</dbReference>
<feature type="transmembrane region" description="Helical" evidence="8">
    <location>
        <begin position="404"/>
        <end position="425"/>
    </location>
</feature>
<feature type="transmembrane region" description="Helical" evidence="8">
    <location>
        <begin position="489"/>
        <end position="509"/>
    </location>
</feature>
<dbReference type="GO" id="GO:0005886">
    <property type="term" value="C:plasma membrane"/>
    <property type="evidence" value="ECO:0007669"/>
    <property type="project" value="UniProtKB-SubCell"/>
</dbReference>
<evidence type="ECO:0000259" key="9">
    <source>
        <dbReference type="PROSITE" id="PS50928"/>
    </source>
</evidence>
<dbReference type="InterPro" id="IPR035906">
    <property type="entry name" value="MetI-like_sf"/>
</dbReference>
<feature type="transmembrane region" description="Helical" evidence="8">
    <location>
        <begin position="431"/>
        <end position="448"/>
    </location>
</feature>
<dbReference type="EMBL" id="NQJF01000008">
    <property type="protein sequence ID" value="OYD24008.1"/>
    <property type="molecule type" value="Genomic_DNA"/>
</dbReference>
<dbReference type="Pfam" id="PF00528">
    <property type="entry name" value="BPD_transp_1"/>
    <property type="match status" value="1"/>
</dbReference>
<evidence type="ECO:0000256" key="2">
    <source>
        <dbReference type="ARBA" id="ARBA00022448"/>
    </source>
</evidence>
<comment type="subcellular location">
    <subcellularLocation>
        <location evidence="1">Cell inner membrane</location>
        <topology evidence="1">Multi-pass membrane protein</topology>
    </subcellularLocation>
    <subcellularLocation>
        <location evidence="8">Cell membrane</location>
        <topology evidence="8">Multi-pass membrane protein</topology>
    </subcellularLocation>
</comment>
<accession>A0A235CHC3</accession>
<keyword evidence="3" id="KW-1003">Cell membrane</keyword>
<dbReference type="Gene3D" id="1.10.3720.10">
    <property type="entry name" value="MetI-like"/>
    <property type="match status" value="2"/>
</dbReference>
<dbReference type="CDD" id="cd06261">
    <property type="entry name" value="TM_PBP2"/>
    <property type="match status" value="2"/>
</dbReference>
<feature type="transmembrane region" description="Helical" evidence="8">
    <location>
        <begin position="312"/>
        <end position="341"/>
    </location>
</feature>
<keyword evidence="6 8" id="KW-1133">Transmembrane helix</keyword>
<feature type="transmembrane region" description="Helical" evidence="8">
    <location>
        <begin position="217"/>
        <end position="247"/>
    </location>
</feature>
<dbReference type="PANTHER" id="PTHR43357">
    <property type="entry name" value="INNER MEMBRANE ABC TRANSPORTER PERMEASE PROTEIN YDCV"/>
    <property type="match status" value="1"/>
</dbReference>
<sequence length="569" mass="61304">MKETGLIWRFQRGCTVSSSSCSPWLVRLFSWRSLSIVLLILLALLIALPLVNLLLMSIQGVDGGFSLQGFRTFFSESEYLEGLFNSVLLGALVTLTASILGVSLAYITQVYEFPCKRLLSLLPISIIVIPEIISVQSWLLVFGNNGVLTRALSDLGLELPSFYGWFGMVYVMTFTYYAYVYMATLSALKGFDRQLLEAATNLGLSEFQARLKVLVPLLSPAIISGALVVFTLVLGNFAIAMTLGHGIPLLSILTYKTFLSEIGLNPAMQSTLATVSTLLLVSVMLVQRWILGRGRYEMAQGRPLLAKRLTGLSAWLHTLPVLLVVAGSLLPLALLLVGAFTRARGPVMQWGEWTLDNFERVWAYGMGTILNSLGFAALATLIGVILGTLVAYATVKKRGGLSPVLEFIAMLPLAVSGTVLGIALAQGVSSFAVGLAGSSMLMVLAYSVRRLPFSVRNAANNLHNVDDSLEAASVSLGVSPCKTFFKVSLPLMSAGIAAAGVLMWATTVAELNSSIVVYSAGQETLPIQIFRLIDSDMMAMASAYGVIMISLILLPVIVATRVFNLKLFA</sequence>
<name>A0A235CHC3_9GAMM</name>
<keyword evidence="5 8" id="KW-0812">Transmembrane</keyword>
<dbReference type="GO" id="GO:0055085">
    <property type="term" value="P:transmembrane transport"/>
    <property type="evidence" value="ECO:0007669"/>
    <property type="project" value="InterPro"/>
</dbReference>
<evidence type="ECO:0000313" key="10">
    <source>
        <dbReference type="EMBL" id="OYD24008.1"/>
    </source>
</evidence>
<feature type="transmembrane region" description="Helical" evidence="8">
    <location>
        <begin position="83"/>
        <end position="107"/>
    </location>
</feature>
<evidence type="ECO:0000256" key="5">
    <source>
        <dbReference type="ARBA" id="ARBA00022692"/>
    </source>
</evidence>
<feature type="domain" description="ABC transmembrane type-1" evidence="9">
    <location>
        <begin position="369"/>
        <end position="559"/>
    </location>
</feature>
<proteinExistence type="inferred from homology"/>
<feature type="transmembrane region" description="Helical" evidence="8">
    <location>
        <begin position="162"/>
        <end position="183"/>
    </location>
</feature>
<comment type="similarity">
    <text evidence="8">Belongs to the binding-protein-dependent transport system permease family.</text>
</comment>
<reference evidence="10 11" key="1">
    <citation type="submission" date="2017-08" db="EMBL/GenBank/DDBJ databases">
        <title>Draft Genome Sequence of the Marine Bacterium Oceanimonas baumannii ATCC 700832.</title>
        <authorList>
            <person name="Mcclelland W.D."/>
            <person name="Brennan M.A."/>
            <person name="Trachtenberg A.M."/>
            <person name="Maclea K.S."/>
        </authorList>
    </citation>
    <scope>NUCLEOTIDE SEQUENCE [LARGE SCALE GENOMIC DNA]</scope>
    <source>
        <strain evidence="10 11">ATCC 700832</strain>
    </source>
</reference>
<evidence type="ECO:0000256" key="8">
    <source>
        <dbReference type="RuleBase" id="RU363032"/>
    </source>
</evidence>
<feature type="transmembrane region" description="Helical" evidence="8">
    <location>
        <begin position="541"/>
        <end position="563"/>
    </location>
</feature>
<dbReference type="InterPro" id="IPR000515">
    <property type="entry name" value="MetI-like"/>
</dbReference>
<dbReference type="AlphaFoldDB" id="A0A235CHC3"/>
<keyword evidence="2 8" id="KW-0813">Transport</keyword>
<gene>
    <name evidence="10" type="ORF">B6S09_11205</name>
</gene>
<feature type="transmembrane region" description="Helical" evidence="8">
    <location>
        <begin position="267"/>
        <end position="291"/>
    </location>
</feature>
<evidence type="ECO:0000256" key="7">
    <source>
        <dbReference type="ARBA" id="ARBA00023136"/>
    </source>
</evidence>
<feature type="transmembrane region" description="Helical" evidence="8">
    <location>
        <begin position="36"/>
        <end position="58"/>
    </location>
</feature>
<keyword evidence="4" id="KW-0997">Cell inner membrane</keyword>
<keyword evidence="7 8" id="KW-0472">Membrane</keyword>
<organism evidence="10 11">
    <name type="scientific">Oceanimonas baumannii</name>
    <dbReference type="NCBI Taxonomy" id="129578"/>
    <lineage>
        <taxon>Bacteria</taxon>
        <taxon>Pseudomonadati</taxon>
        <taxon>Pseudomonadota</taxon>
        <taxon>Gammaproteobacteria</taxon>
        <taxon>Aeromonadales</taxon>
        <taxon>Aeromonadaceae</taxon>
        <taxon>Oceanimonas</taxon>
    </lineage>
</organism>
<evidence type="ECO:0000256" key="4">
    <source>
        <dbReference type="ARBA" id="ARBA00022519"/>
    </source>
</evidence>
<feature type="domain" description="ABC transmembrane type-1" evidence="9">
    <location>
        <begin position="83"/>
        <end position="290"/>
    </location>
</feature>
<evidence type="ECO:0000256" key="1">
    <source>
        <dbReference type="ARBA" id="ARBA00004429"/>
    </source>
</evidence>
<dbReference type="SUPFAM" id="SSF161098">
    <property type="entry name" value="MetI-like"/>
    <property type="match status" value="2"/>
</dbReference>
<protein>
    <submittedName>
        <fullName evidence="10">Iron ABC transporter permease</fullName>
    </submittedName>
</protein>
<dbReference type="PANTHER" id="PTHR43357:SF3">
    <property type="entry name" value="FE(3+)-TRANSPORT SYSTEM PERMEASE PROTEIN FBPB 2"/>
    <property type="match status" value="1"/>
</dbReference>
<feature type="transmembrane region" description="Helical" evidence="8">
    <location>
        <begin position="119"/>
        <end position="142"/>
    </location>
</feature>
<dbReference type="OrthoDB" id="7056428at2"/>
<feature type="transmembrane region" description="Helical" evidence="8">
    <location>
        <begin position="361"/>
        <end position="392"/>
    </location>
</feature>
<comment type="caution">
    <text evidence="10">The sequence shown here is derived from an EMBL/GenBank/DDBJ whole genome shotgun (WGS) entry which is preliminary data.</text>
</comment>
<evidence type="ECO:0000256" key="6">
    <source>
        <dbReference type="ARBA" id="ARBA00022989"/>
    </source>
</evidence>
<dbReference type="PROSITE" id="PS50928">
    <property type="entry name" value="ABC_TM1"/>
    <property type="match status" value="2"/>
</dbReference>
<evidence type="ECO:0000313" key="11">
    <source>
        <dbReference type="Proteomes" id="UP000243640"/>
    </source>
</evidence>